<dbReference type="EMBL" id="JBHTHZ010000014">
    <property type="protein sequence ID" value="MFD0795249.1"/>
    <property type="molecule type" value="Genomic_DNA"/>
</dbReference>
<name>A0ABW3AWR4_9SPHI</name>
<evidence type="ECO:0000259" key="2">
    <source>
        <dbReference type="PROSITE" id="PS51154"/>
    </source>
</evidence>
<dbReference type="InterPro" id="IPR002589">
    <property type="entry name" value="Macro_dom"/>
</dbReference>
<dbReference type="Proteomes" id="UP001597010">
    <property type="component" value="Unassembled WGS sequence"/>
</dbReference>
<sequence>MKYIKGNLLDAPTEALVNTVNTVGVMGKGIALQFKLLYPHNFDVYSLACKNKLLVPGKVLVVKDRTKEGEKTIINFPTKTDWFRKSSYEYIESGLKDLVRVIRDSKIKSIAIPPLGCGNGGLNWGRVKSLIEKYLSEVADVEVLIYLPNDNVKQLLKNETAKNNVNLTASRAILLYSMFYYESLGESSSLFIANKLTYFLQRLGEKSFQKLKFEAHFYGPYSVQVEHMLQNMNGKYIKGLEQMQVTAFEPLELQYNTVDEISNYVKNELSIEQQEIVKQLIKLIDGYQSALSLEVLASIDFIKKQHPGIKKEEAINKIYQWSDRKRKLFQPKFIDIAWEHLSNYSQQFNFSL</sequence>
<evidence type="ECO:0000313" key="4">
    <source>
        <dbReference type="Proteomes" id="UP001597010"/>
    </source>
</evidence>
<dbReference type="SMART" id="SM00506">
    <property type="entry name" value="A1pp"/>
    <property type="match status" value="1"/>
</dbReference>
<dbReference type="InterPro" id="IPR043472">
    <property type="entry name" value="Macro_dom-like"/>
</dbReference>
<dbReference type="RefSeq" id="WP_377117466.1">
    <property type="nucleotide sequence ID" value="NZ_JBHTHZ010000014.1"/>
</dbReference>
<dbReference type="PANTHER" id="PTHR12521">
    <property type="entry name" value="PROTEIN C6ORF130"/>
    <property type="match status" value="1"/>
</dbReference>
<dbReference type="PANTHER" id="PTHR12521:SF0">
    <property type="entry name" value="ADP-RIBOSE GLYCOHYDROLASE OARD1"/>
    <property type="match status" value="1"/>
</dbReference>
<proteinExistence type="predicted"/>
<reference evidence="4" key="1">
    <citation type="journal article" date="2019" name="Int. J. Syst. Evol. Microbiol.">
        <title>The Global Catalogue of Microorganisms (GCM) 10K type strain sequencing project: providing services to taxonomists for standard genome sequencing and annotation.</title>
        <authorList>
            <consortium name="The Broad Institute Genomics Platform"/>
            <consortium name="The Broad Institute Genome Sequencing Center for Infectious Disease"/>
            <person name="Wu L."/>
            <person name="Ma J."/>
        </authorList>
    </citation>
    <scope>NUCLEOTIDE SEQUENCE [LARGE SCALE GENOMIC DNA]</scope>
    <source>
        <strain evidence="4">CCUG 61484</strain>
    </source>
</reference>
<dbReference type="InterPro" id="IPR050892">
    <property type="entry name" value="ADP-ribose_metab_enzymes"/>
</dbReference>
<evidence type="ECO:0000256" key="1">
    <source>
        <dbReference type="ARBA" id="ARBA00035885"/>
    </source>
</evidence>
<dbReference type="Gene3D" id="3.40.220.10">
    <property type="entry name" value="Leucine Aminopeptidase, subunit E, domain 1"/>
    <property type="match status" value="1"/>
</dbReference>
<dbReference type="PROSITE" id="PS51154">
    <property type="entry name" value="MACRO"/>
    <property type="match status" value="1"/>
</dbReference>
<accession>A0ABW3AWR4</accession>
<organism evidence="3 4">
    <name type="scientific">Mucilaginibacter litoreus</name>
    <dbReference type="NCBI Taxonomy" id="1048221"/>
    <lineage>
        <taxon>Bacteria</taxon>
        <taxon>Pseudomonadati</taxon>
        <taxon>Bacteroidota</taxon>
        <taxon>Sphingobacteriia</taxon>
        <taxon>Sphingobacteriales</taxon>
        <taxon>Sphingobacteriaceae</taxon>
        <taxon>Mucilaginibacter</taxon>
    </lineage>
</organism>
<comment type="caution">
    <text evidence="3">The sequence shown here is derived from an EMBL/GenBank/DDBJ whole genome shotgun (WGS) entry which is preliminary data.</text>
</comment>
<dbReference type="SUPFAM" id="SSF52949">
    <property type="entry name" value="Macro domain-like"/>
    <property type="match status" value="1"/>
</dbReference>
<comment type="catalytic activity">
    <reaction evidence="1">
        <text>an N-(ADP-alpha-D-ribosyl)-thymidine in DNA + H2O = a thymidine in DNA + ADP-D-ribose</text>
        <dbReference type="Rhea" id="RHEA:71655"/>
        <dbReference type="Rhea" id="RHEA-COMP:13556"/>
        <dbReference type="Rhea" id="RHEA-COMP:18051"/>
        <dbReference type="ChEBI" id="CHEBI:15377"/>
        <dbReference type="ChEBI" id="CHEBI:57967"/>
        <dbReference type="ChEBI" id="CHEBI:137386"/>
        <dbReference type="ChEBI" id="CHEBI:191199"/>
    </reaction>
    <physiologicalReaction direction="left-to-right" evidence="1">
        <dbReference type="Rhea" id="RHEA:71656"/>
    </physiologicalReaction>
</comment>
<dbReference type="CDD" id="cd02901">
    <property type="entry name" value="Macro_Poa1p-like"/>
    <property type="match status" value="1"/>
</dbReference>
<evidence type="ECO:0000313" key="3">
    <source>
        <dbReference type="EMBL" id="MFD0795249.1"/>
    </source>
</evidence>
<gene>
    <name evidence="3" type="ORF">ACFQZX_16630</name>
</gene>
<feature type="domain" description="Macro" evidence="2">
    <location>
        <begin position="1"/>
        <end position="164"/>
    </location>
</feature>
<protein>
    <submittedName>
        <fullName evidence="3">Macro domain-containing protein</fullName>
    </submittedName>
</protein>
<keyword evidence="4" id="KW-1185">Reference proteome</keyword>
<dbReference type="Pfam" id="PF01661">
    <property type="entry name" value="Macro"/>
    <property type="match status" value="1"/>
</dbReference>